<keyword evidence="1" id="KW-0732">Signal</keyword>
<name>A0A1L5P788_RHIET</name>
<dbReference type="RefSeq" id="WP_074062254.1">
    <property type="nucleotide sequence ID" value="NZ_CP017241.1"/>
</dbReference>
<dbReference type="SUPFAM" id="SSF56935">
    <property type="entry name" value="Porins"/>
    <property type="match status" value="1"/>
</dbReference>
<proteinExistence type="predicted"/>
<feature type="signal peptide" evidence="1">
    <location>
        <begin position="1"/>
        <end position="23"/>
    </location>
</feature>
<organism evidence="2 3">
    <name type="scientific">Rhizobium etli 8C-3</name>
    <dbReference type="NCBI Taxonomy" id="538025"/>
    <lineage>
        <taxon>Bacteria</taxon>
        <taxon>Pseudomonadati</taxon>
        <taxon>Pseudomonadota</taxon>
        <taxon>Alphaproteobacteria</taxon>
        <taxon>Hyphomicrobiales</taxon>
        <taxon>Rhizobiaceae</taxon>
        <taxon>Rhizobium/Agrobacterium group</taxon>
        <taxon>Rhizobium</taxon>
    </lineage>
</organism>
<gene>
    <name evidence="2" type="ORF">AM571_CH03205</name>
</gene>
<evidence type="ECO:0000313" key="3">
    <source>
        <dbReference type="Proteomes" id="UP000185109"/>
    </source>
</evidence>
<evidence type="ECO:0000313" key="2">
    <source>
        <dbReference type="EMBL" id="APO76005.1"/>
    </source>
</evidence>
<dbReference type="EMBL" id="CP017241">
    <property type="protein sequence ID" value="APO76005.1"/>
    <property type="molecule type" value="Genomic_DNA"/>
</dbReference>
<feature type="chain" id="PRO_5012905317" description="Outer membrane protein" evidence="1">
    <location>
        <begin position="24"/>
        <end position="262"/>
    </location>
</feature>
<reference evidence="2 3" key="1">
    <citation type="submission" date="2016-09" db="EMBL/GenBank/DDBJ databases">
        <title>The complete genome sequences of Rhizobium gallicum, symbiovars gallicum and phaseoli, symbionts associated to common bean (Phaseolus vulgaris).</title>
        <authorList>
            <person name="Bustos P."/>
            <person name="Santamaria R.I."/>
            <person name="Perez-Carrascal O.M."/>
            <person name="Juarez S."/>
            <person name="Lozano L."/>
            <person name="Martinez-Flores I."/>
            <person name="Martinez-Romero E."/>
            <person name="Cevallos M."/>
            <person name="Romero D."/>
            <person name="Davila G."/>
            <person name="Gonzalez V."/>
        </authorList>
    </citation>
    <scope>NUCLEOTIDE SEQUENCE [LARGE SCALE GENOMIC DNA]</scope>
    <source>
        <strain evidence="2 3">8C-3</strain>
    </source>
</reference>
<accession>A0A1L5P788</accession>
<evidence type="ECO:0008006" key="4">
    <source>
        <dbReference type="Google" id="ProtNLM"/>
    </source>
</evidence>
<evidence type="ECO:0000256" key="1">
    <source>
        <dbReference type="SAM" id="SignalP"/>
    </source>
</evidence>
<protein>
    <recommendedName>
        <fullName evidence="4">Outer membrane protein</fullName>
    </recommendedName>
</protein>
<dbReference type="AlphaFoldDB" id="A0A1L5P788"/>
<sequence>MRVLLLQAAVFWAGLGVASAVQSADIAPGLPEAKVIESESGWTYKAAPYFWAAGLSGDIAQFGLPEVHIDSSFDDILENLDFAFMAAGEARYDRFSIFADVMYTKLGADANTRNGILADSVDVTSKTFAGLLGAGYSVLENPSGHLDIVAGVRVWSVDTTIGFNGGLLGGREADDGATWVDALAGVRGNYFFTPEIYVTGWGLVGGGGADLDWDVSLALGYRFTDTISAVAGYRAVGVNYNHDGFVFDVVEQGPIIGVAFRF</sequence>
<dbReference type="Proteomes" id="UP000185109">
    <property type="component" value="Chromosome"/>
</dbReference>